<dbReference type="Gene3D" id="3.40.50.300">
    <property type="entry name" value="P-loop containing nucleotide triphosphate hydrolases"/>
    <property type="match status" value="1"/>
</dbReference>
<reference evidence="3 4" key="1">
    <citation type="submission" date="2021-07" db="EMBL/GenBank/DDBJ databases">
        <title>Paraburkholderia edwinii protects Aspergillus sp. from phenazines by acting as a toxin sponge.</title>
        <authorList>
            <person name="Dahlstrom K.M."/>
            <person name="Newman D.K."/>
        </authorList>
    </citation>
    <scope>NUCLEOTIDE SEQUENCE [LARGE SCALE GENOMIC DNA]</scope>
    <source>
        <strain evidence="3 4">Pe01</strain>
    </source>
</reference>
<evidence type="ECO:0000256" key="1">
    <source>
        <dbReference type="SAM" id="MobiDB-lite"/>
    </source>
</evidence>
<evidence type="ECO:0000313" key="3">
    <source>
        <dbReference type="EMBL" id="QYD70156.1"/>
    </source>
</evidence>
<dbReference type="EMBL" id="CP080095">
    <property type="protein sequence ID" value="QYD70156.1"/>
    <property type="molecule type" value="Genomic_DNA"/>
</dbReference>
<feature type="region of interest" description="Disordered" evidence="1">
    <location>
        <begin position="580"/>
        <end position="600"/>
    </location>
</feature>
<gene>
    <name evidence="3" type="primary">terL</name>
    <name evidence="3" type="ORF">KZJ38_07575</name>
</gene>
<sequence length="600" mass="67030">MSQRESPEQALLRWEMLELVQKAYPTFEPFLEDVMTELGFSTTRIQKDIAEFLEHGPHYLMIQAQRGQAKTTITAAYAVWCLIHDPREVVLILSAGGTQANEISTLIVRLIMTMDVLECLRPDRNAGDRTSVEAFDVHHSLKGIAKSPSVACVGITGNLQGKRAGLLIADDIESQKNALTEHQRQVLLNLTRDFPSICQTGRIIYLGTPQSINSIYNTLPGRGYAVRIWTGRYPTTEQRKNYGTMLAPMLVRDMELDPSLTLPKWGPLGDQGAPTDTELPAGNEEYLCKKEVDQGPSYFQLQHMLNTKLSDADRFPLKLRKIMAVRIVGELYPMTVQPGLLEHECIEYSINGTTYTMNVPSTLGDERVRMQGIVMHVDPAGGGKNGDETGYAVVGFLNGNIWVLDVGGVPGGYSVDGFKKLANIARDWKVNRIRIEKNFGFGAYLQTWLPILRGEYVAVNNGDGPTGCALEEVYETGQKELRIIDTLEPVIARGSLIFNDAIARKEDASLAAYSLEKRPTYSLFHQIEYITRDKKALVHDDRLDALAGAVAYWVAQLGIDQQKAVEKQRAEEFEAWRKNPLGRPITTPPRGGSLMNRYKR</sequence>
<proteinExistence type="predicted"/>
<keyword evidence="4" id="KW-1185">Reference proteome</keyword>
<dbReference type="InterPro" id="IPR027417">
    <property type="entry name" value="P-loop_NTPase"/>
</dbReference>
<evidence type="ECO:0000259" key="2">
    <source>
        <dbReference type="Pfam" id="PF22530"/>
    </source>
</evidence>
<protein>
    <submittedName>
        <fullName evidence="3">Phage terminase large subunit</fullName>
    </submittedName>
</protein>
<dbReference type="Pfam" id="PF22530">
    <property type="entry name" value="Terminase-T7_RNaseH-like"/>
    <property type="match status" value="1"/>
</dbReference>
<dbReference type="Proteomes" id="UP000826462">
    <property type="component" value="Chromosome 1"/>
</dbReference>
<dbReference type="Gene3D" id="3.30.420.240">
    <property type="match status" value="1"/>
</dbReference>
<evidence type="ECO:0000313" key="4">
    <source>
        <dbReference type="Proteomes" id="UP000826462"/>
    </source>
</evidence>
<organism evidence="3 4">
    <name type="scientific">Paraburkholderia edwinii</name>
    <dbReference type="NCBI Taxonomy" id="2861782"/>
    <lineage>
        <taxon>Bacteria</taxon>
        <taxon>Pseudomonadati</taxon>
        <taxon>Pseudomonadota</taxon>
        <taxon>Betaproteobacteria</taxon>
        <taxon>Burkholderiales</taxon>
        <taxon>Burkholderiaceae</taxon>
        <taxon>Paraburkholderia</taxon>
    </lineage>
</organism>
<dbReference type="NCBIfam" id="NF033889">
    <property type="entry name" value="termin_lrg_T7"/>
    <property type="match status" value="1"/>
</dbReference>
<feature type="domain" description="Terminase large subunit ribonuclease H-like" evidence="2">
    <location>
        <begin position="377"/>
        <end position="496"/>
    </location>
</feature>
<name>A0ABX8UNH9_9BURK</name>
<dbReference type="InterPro" id="IPR054762">
    <property type="entry name" value="Gp19_RNaseH-like"/>
</dbReference>
<dbReference type="InterPro" id="IPR047987">
    <property type="entry name" value="Gp19-like_virus"/>
</dbReference>
<dbReference type="RefSeq" id="WP_219799483.1">
    <property type="nucleotide sequence ID" value="NZ_CP080095.1"/>
</dbReference>
<accession>A0ABX8UNH9</accession>